<feature type="transmembrane region" description="Helical" evidence="6">
    <location>
        <begin position="83"/>
        <end position="103"/>
    </location>
</feature>
<gene>
    <name evidence="9" type="ORF">ASJ81_03730</name>
</gene>
<dbReference type="AlphaFoldDB" id="A0A2A2HWK1"/>
<sequence>MQADKKLDETRNKTRNRSYVGLALSLTLTLFKLLAGTLGNSTLLLADAVHSFSEFINECTKFLDFFIGSKPEDESHNYGHGKITTLCVGAGALILLFASFHTISLSSGKLLMFLQSKEPETPEITALYAAIAAFVLRNIMAILIENPEVQVKEISSKDHVPIKDLSIIQIKNLLVVHIKYLSIVLMKYLSIIQIKNLLAIHIKNLSIIPVKHLLAIPIKELLAVRIKELPVIPIKDVLIFGFVIAGIGCTFLPEKSFKIADSFVALFLSLYLLGTSGKLLYKTANELIEASLDEENNLRIREIIDKTENVTGSGELKTRRIGKNIAINASVNVNNSLNVLEAAEIANLVEERLKAAFTEDIYVLIKIEPVEGVNKNFKNKDRFANGKTGEKANLF</sequence>
<dbReference type="NCBIfam" id="TIGR01297">
    <property type="entry name" value="CDF"/>
    <property type="match status" value="1"/>
</dbReference>
<dbReference type="RefSeq" id="WP_095643578.1">
    <property type="nucleotide sequence ID" value="NZ_LMVP01000068.1"/>
</dbReference>
<dbReference type="Gene3D" id="3.30.70.1350">
    <property type="entry name" value="Cation efflux protein, cytoplasmic domain"/>
    <property type="match status" value="1"/>
</dbReference>
<dbReference type="InterPro" id="IPR036837">
    <property type="entry name" value="Cation_efflux_CTD_sf"/>
</dbReference>
<evidence type="ECO:0000256" key="1">
    <source>
        <dbReference type="ARBA" id="ARBA00004141"/>
    </source>
</evidence>
<comment type="caution">
    <text evidence="9">The sequence shown here is derived from an EMBL/GenBank/DDBJ whole genome shotgun (WGS) entry which is preliminary data.</text>
</comment>
<feature type="domain" description="Cation efflux protein cytoplasmic" evidence="8">
    <location>
        <begin position="292"/>
        <end position="369"/>
    </location>
</feature>
<evidence type="ECO:0000256" key="5">
    <source>
        <dbReference type="ARBA" id="ARBA00023136"/>
    </source>
</evidence>
<dbReference type="InterPro" id="IPR027470">
    <property type="entry name" value="Cation_efflux_CTD"/>
</dbReference>
<dbReference type="GO" id="GO:0016020">
    <property type="term" value="C:membrane"/>
    <property type="evidence" value="ECO:0007669"/>
    <property type="project" value="UniProtKB-SubCell"/>
</dbReference>
<dbReference type="Gene3D" id="1.20.1510.10">
    <property type="entry name" value="Cation efflux protein transmembrane domain"/>
    <property type="match status" value="1"/>
</dbReference>
<dbReference type="InterPro" id="IPR002524">
    <property type="entry name" value="Cation_efflux"/>
</dbReference>
<dbReference type="SUPFAM" id="SSF161111">
    <property type="entry name" value="Cation efflux protein transmembrane domain-like"/>
    <property type="match status" value="1"/>
</dbReference>
<protein>
    <submittedName>
        <fullName evidence="9">Cation transporter</fullName>
    </submittedName>
</protein>
<evidence type="ECO:0000259" key="8">
    <source>
        <dbReference type="Pfam" id="PF16916"/>
    </source>
</evidence>
<keyword evidence="5 6" id="KW-0472">Membrane</keyword>
<keyword evidence="3 6" id="KW-0812">Transmembrane</keyword>
<dbReference type="InterPro" id="IPR058533">
    <property type="entry name" value="Cation_efflux_TM"/>
</dbReference>
<dbReference type="OrthoDB" id="8907at2157"/>
<comment type="subcellular location">
    <subcellularLocation>
        <location evidence="1">Membrane</location>
        <topology evidence="1">Multi-pass membrane protein</topology>
    </subcellularLocation>
</comment>
<reference evidence="9 10" key="1">
    <citation type="journal article" date="2017" name="BMC Genomics">
        <title>Genomic analysis of methanogenic archaea reveals a shift towards energy conservation.</title>
        <authorList>
            <person name="Gilmore S.P."/>
            <person name="Henske J.K."/>
            <person name="Sexton J.A."/>
            <person name="Solomon K.V."/>
            <person name="Seppala S."/>
            <person name="Yoo J.I."/>
            <person name="Huyett L.M."/>
            <person name="Pressman A."/>
            <person name="Cogan J.Z."/>
            <person name="Kivenson V."/>
            <person name="Peng X."/>
            <person name="Tan Y."/>
            <person name="Valentine D.L."/>
            <person name="O'Malley M.A."/>
        </authorList>
    </citation>
    <scope>NUCLEOTIDE SEQUENCE [LARGE SCALE GENOMIC DNA]</scope>
    <source>
        <strain evidence="9 10">MC-15</strain>
    </source>
</reference>
<evidence type="ECO:0000313" key="9">
    <source>
        <dbReference type="EMBL" id="PAV13666.1"/>
    </source>
</evidence>
<evidence type="ECO:0000256" key="6">
    <source>
        <dbReference type="SAM" id="Phobius"/>
    </source>
</evidence>
<keyword evidence="10" id="KW-1185">Reference proteome</keyword>
<dbReference type="GO" id="GO:0008324">
    <property type="term" value="F:monoatomic cation transmembrane transporter activity"/>
    <property type="evidence" value="ECO:0007669"/>
    <property type="project" value="InterPro"/>
</dbReference>
<evidence type="ECO:0000256" key="3">
    <source>
        <dbReference type="ARBA" id="ARBA00022692"/>
    </source>
</evidence>
<evidence type="ECO:0000313" key="10">
    <source>
        <dbReference type="Proteomes" id="UP000218164"/>
    </source>
</evidence>
<dbReference type="PANTHER" id="PTHR43840">
    <property type="entry name" value="MITOCHONDRIAL METAL TRANSPORTER 1-RELATED"/>
    <property type="match status" value="1"/>
</dbReference>
<feature type="transmembrane region" description="Helical" evidence="6">
    <location>
        <begin position="237"/>
        <end position="253"/>
    </location>
</feature>
<dbReference type="InterPro" id="IPR027469">
    <property type="entry name" value="Cation_efflux_TMD_sf"/>
</dbReference>
<feature type="domain" description="Cation efflux protein transmembrane" evidence="7">
    <location>
        <begin position="19"/>
        <end position="288"/>
    </location>
</feature>
<evidence type="ECO:0000256" key="4">
    <source>
        <dbReference type="ARBA" id="ARBA00022989"/>
    </source>
</evidence>
<feature type="transmembrane region" description="Helical" evidence="6">
    <location>
        <begin position="20"/>
        <end position="39"/>
    </location>
</feature>
<dbReference type="InterPro" id="IPR050291">
    <property type="entry name" value="CDF_Transporter"/>
</dbReference>
<evidence type="ECO:0000256" key="2">
    <source>
        <dbReference type="ARBA" id="ARBA00022448"/>
    </source>
</evidence>
<dbReference type="Proteomes" id="UP000218164">
    <property type="component" value="Unassembled WGS sequence"/>
</dbReference>
<name>A0A2A2HWK1_9EURY</name>
<keyword evidence="2" id="KW-0813">Transport</keyword>
<dbReference type="EMBL" id="LMVP01000068">
    <property type="protein sequence ID" value="PAV13666.1"/>
    <property type="molecule type" value="Genomic_DNA"/>
</dbReference>
<evidence type="ECO:0000259" key="7">
    <source>
        <dbReference type="Pfam" id="PF01545"/>
    </source>
</evidence>
<dbReference type="SUPFAM" id="SSF160240">
    <property type="entry name" value="Cation efflux protein cytoplasmic domain-like"/>
    <property type="match status" value="1"/>
</dbReference>
<dbReference type="Pfam" id="PF16916">
    <property type="entry name" value="ZT_dimer"/>
    <property type="match status" value="1"/>
</dbReference>
<dbReference type="Pfam" id="PF01545">
    <property type="entry name" value="Cation_efflux"/>
    <property type="match status" value="1"/>
</dbReference>
<proteinExistence type="predicted"/>
<keyword evidence="4 6" id="KW-1133">Transmembrane helix</keyword>
<accession>A0A2A2HWK1</accession>
<organism evidence="9 10">
    <name type="scientific">Methanosarcina spelaei</name>
    <dbReference type="NCBI Taxonomy" id="1036679"/>
    <lineage>
        <taxon>Archaea</taxon>
        <taxon>Methanobacteriati</taxon>
        <taxon>Methanobacteriota</taxon>
        <taxon>Stenosarchaea group</taxon>
        <taxon>Methanomicrobia</taxon>
        <taxon>Methanosarcinales</taxon>
        <taxon>Methanosarcinaceae</taxon>
        <taxon>Methanosarcina</taxon>
    </lineage>
</organism>
<feature type="transmembrane region" description="Helical" evidence="6">
    <location>
        <begin position="259"/>
        <end position="281"/>
    </location>
</feature>
<dbReference type="PANTHER" id="PTHR43840:SF15">
    <property type="entry name" value="MITOCHONDRIAL METAL TRANSPORTER 1-RELATED"/>
    <property type="match status" value="1"/>
</dbReference>